<dbReference type="PANTHER" id="PTHR10102:SF0">
    <property type="entry name" value="DNA-DIRECTED RNA POLYMERASE, MITOCHONDRIAL"/>
    <property type="match status" value="1"/>
</dbReference>
<dbReference type="FunFam" id="1.10.1320.10:FF:000005">
    <property type="entry name" value="DNA-directed RNA polymerase"/>
    <property type="match status" value="1"/>
</dbReference>
<dbReference type="InterPro" id="IPR024075">
    <property type="entry name" value="DNA-dir_RNA_pol_helix_hairp_sf"/>
</dbReference>
<dbReference type="PROSITE" id="PS00900">
    <property type="entry name" value="RNA_POL_PHAGE_1"/>
    <property type="match status" value="1"/>
</dbReference>
<dbReference type="PROSITE" id="PS00489">
    <property type="entry name" value="RNA_POL_PHAGE_2"/>
    <property type="match status" value="1"/>
</dbReference>
<reference evidence="12 13" key="1">
    <citation type="journal article" date="2011" name="Proc. Natl. Acad. Sci. U.S.A.">
        <title>Evolutionary erosion of yeast sex chromosomes by mating-type switching accidents.</title>
        <authorList>
            <person name="Gordon J.L."/>
            <person name="Armisen D."/>
            <person name="Proux-Wera E."/>
            <person name="Oheigeartaigh S.S."/>
            <person name="Byrne K.P."/>
            <person name="Wolfe K.H."/>
        </authorList>
    </citation>
    <scope>NUCLEOTIDE SEQUENCE [LARGE SCALE GENOMIC DNA]</scope>
    <source>
        <strain evidence="13">ATCC 76901 / BCRC 22586 / CBS 4309 / NBRC 1992 / NRRL Y-12630</strain>
    </source>
</reference>
<dbReference type="Pfam" id="PF14700">
    <property type="entry name" value="RPOL_N"/>
    <property type="match status" value="1"/>
</dbReference>
<evidence type="ECO:0000256" key="2">
    <source>
        <dbReference type="ARBA" id="ARBA00009493"/>
    </source>
</evidence>
<evidence type="ECO:0000256" key="8">
    <source>
        <dbReference type="ARBA" id="ARBA00023163"/>
    </source>
</evidence>
<evidence type="ECO:0000313" key="12">
    <source>
        <dbReference type="EMBL" id="CCC69362.1"/>
    </source>
</evidence>
<dbReference type="InParanoid" id="G0VD01"/>
<dbReference type="GO" id="GO:0042645">
    <property type="term" value="C:mitochondrial nucleoid"/>
    <property type="evidence" value="ECO:0007669"/>
    <property type="project" value="EnsemblFungi"/>
</dbReference>
<dbReference type="FunFam" id="1.10.287.280:FF:000001">
    <property type="entry name" value="DNA-directed RNA polymerase"/>
    <property type="match status" value="1"/>
</dbReference>
<dbReference type="InterPro" id="IPR029262">
    <property type="entry name" value="RPOL_N"/>
</dbReference>
<name>G0VD01_NAUCA</name>
<comment type="similarity">
    <text evidence="2 10">Belongs to the phage and mitochondrial RNA polymerase family.</text>
</comment>
<evidence type="ECO:0000256" key="3">
    <source>
        <dbReference type="ARBA" id="ARBA00022478"/>
    </source>
</evidence>
<keyword evidence="5 10" id="KW-0548">Nucleotidyltransferase</keyword>
<accession>G0VD01</accession>
<dbReference type="GO" id="GO:0034245">
    <property type="term" value="C:mitochondrial DNA-directed RNA polymerase complex"/>
    <property type="evidence" value="ECO:0007669"/>
    <property type="project" value="EnsemblFungi"/>
</dbReference>
<evidence type="ECO:0000313" key="13">
    <source>
        <dbReference type="Proteomes" id="UP000001640"/>
    </source>
</evidence>
<dbReference type="GO" id="GO:0006269">
    <property type="term" value="P:DNA replication, synthesis of primer"/>
    <property type="evidence" value="ECO:0007669"/>
    <property type="project" value="EnsemblFungi"/>
</dbReference>
<dbReference type="HOGENOM" id="CLU_003364_1_0_1"/>
<dbReference type="STRING" id="1064592.G0VD01"/>
<dbReference type="InterPro" id="IPR002092">
    <property type="entry name" value="DNA-dir_Rpol_phage-type"/>
</dbReference>
<comment type="catalytic activity">
    <reaction evidence="9 10">
        <text>RNA(n) + a ribonucleoside 5'-triphosphate = RNA(n+1) + diphosphate</text>
        <dbReference type="Rhea" id="RHEA:21248"/>
        <dbReference type="Rhea" id="RHEA-COMP:14527"/>
        <dbReference type="Rhea" id="RHEA-COMP:17342"/>
        <dbReference type="ChEBI" id="CHEBI:33019"/>
        <dbReference type="ChEBI" id="CHEBI:61557"/>
        <dbReference type="ChEBI" id="CHEBI:140395"/>
        <dbReference type="EC" id="2.7.7.6"/>
    </reaction>
</comment>
<protein>
    <recommendedName>
        <fullName evidence="10">DNA-directed RNA polymerase</fullName>
        <ecNumber evidence="10">2.7.7.6</ecNumber>
    </recommendedName>
</protein>
<dbReference type="SUPFAM" id="SSF56672">
    <property type="entry name" value="DNA/RNA polymerases"/>
    <property type="match status" value="1"/>
</dbReference>
<reference key="2">
    <citation type="submission" date="2011-08" db="EMBL/GenBank/DDBJ databases">
        <title>Genome sequence of Naumovozyma castellii.</title>
        <authorList>
            <person name="Gordon J.L."/>
            <person name="Armisen D."/>
            <person name="Proux-Wera E."/>
            <person name="OhEigeartaigh S.S."/>
            <person name="Byrne K.P."/>
            <person name="Wolfe K.H."/>
        </authorList>
    </citation>
    <scope>NUCLEOTIDE SEQUENCE</scope>
    <source>
        <strain>Type strain:CBS 4309</strain>
    </source>
</reference>
<keyword evidence="8 10" id="KW-0804">Transcription</keyword>
<keyword evidence="4 10" id="KW-0808">Transferase</keyword>
<keyword evidence="7" id="KW-0496">Mitochondrion</keyword>
<dbReference type="RefSeq" id="XP_003675727.1">
    <property type="nucleotide sequence ID" value="XM_003675679.1"/>
</dbReference>
<dbReference type="GO" id="GO:0006391">
    <property type="term" value="P:transcription initiation at mitochondrial promoter"/>
    <property type="evidence" value="ECO:0007669"/>
    <property type="project" value="EnsemblFungi"/>
</dbReference>
<dbReference type="InterPro" id="IPR046950">
    <property type="entry name" value="DNA-dir_Rpol_C_phage-type"/>
</dbReference>
<dbReference type="EMBL" id="HE576754">
    <property type="protein sequence ID" value="CCC69362.1"/>
    <property type="molecule type" value="Genomic_DNA"/>
</dbReference>
<dbReference type="FunCoup" id="G0VD01">
    <property type="interactions" value="300"/>
</dbReference>
<dbReference type="EC" id="2.7.7.6" evidence="10"/>
<evidence type="ECO:0000259" key="11">
    <source>
        <dbReference type="SMART" id="SM01311"/>
    </source>
</evidence>
<comment type="function">
    <text evidence="10">DNA-dependent RNA polymerase catalyzes the transcription of DNA into RNA using the four ribonucleoside triphosphates as substrates.</text>
</comment>
<dbReference type="Gene3D" id="1.10.287.260">
    <property type="match status" value="1"/>
</dbReference>
<evidence type="ECO:0000256" key="9">
    <source>
        <dbReference type="ARBA" id="ARBA00048552"/>
    </source>
</evidence>
<dbReference type="GO" id="GO:0003899">
    <property type="term" value="F:DNA-directed RNA polymerase activity"/>
    <property type="evidence" value="ECO:0007669"/>
    <property type="project" value="UniProtKB-EC"/>
</dbReference>
<dbReference type="Pfam" id="PF00940">
    <property type="entry name" value="RNA_pol"/>
    <property type="match status" value="1"/>
</dbReference>
<gene>
    <name evidence="12" type="primary">NCAS0C03720</name>
    <name evidence="12" type="ordered locus">NCAS_0C03720</name>
</gene>
<keyword evidence="13" id="KW-1185">Reference proteome</keyword>
<keyword evidence="3 10" id="KW-0240">DNA-directed RNA polymerase</keyword>
<proteinExistence type="inferred from homology"/>
<dbReference type="Gene3D" id="1.10.287.280">
    <property type="match status" value="1"/>
</dbReference>
<dbReference type="PANTHER" id="PTHR10102">
    <property type="entry name" value="DNA-DIRECTED RNA POLYMERASE, MITOCHONDRIAL"/>
    <property type="match status" value="1"/>
</dbReference>
<evidence type="ECO:0000256" key="7">
    <source>
        <dbReference type="ARBA" id="ARBA00023128"/>
    </source>
</evidence>
<dbReference type="FunFam" id="1.10.150.20:FF:000041">
    <property type="entry name" value="DNA-directed RNA polymerase"/>
    <property type="match status" value="1"/>
</dbReference>
<organism evidence="12 13">
    <name type="scientific">Naumovozyma castellii</name>
    <name type="common">Yeast</name>
    <name type="synonym">Saccharomyces castellii</name>
    <dbReference type="NCBI Taxonomy" id="27288"/>
    <lineage>
        <taxon>Eukaryota</taxon>
        <taxon>Fungi</taxon>
        <taxon>Dikarya</taxon>
        <taxon>Ascomycota</taxon>
        <taxon>Saccharomycotina</taxon>
        <taxon>Saccharomycetes</taxon>
        <taxon>Saccharomycetales</taxon>
        <taxon>Saccharomycetaceae</taxon>
        <taxon>Naumovozyma</taxon>
    </lineage>
</organism>
<dbReference type="Proteomes" id="UP000001640">
    <property type="component" value="Chromosome 3"/>
</dbReference>
<dbReference type="Gene3D" id="1.10.150.20">
    <property type="entry name" value="5' to 3' exonuclease, C-terminal subdomain"/>
    <property type="match status" value="1"/>
</dbReference>
<dbReference type="Gene3D" id="1.10.1320.10">
    <property type="entry name" value="DNA-directed RNA polymerase, N-terminal domain"/>
    <property type="match status" value="1"/>
</dbReference>
<evidence type="ECO:0000256" key="5">
    <source>
        <dbReference type="ARBA" id="ARBA00022695"/>
    </source>
</evidence>
<dbReference type="OrthoDB" id="276422at2759"/>
<evidence type="ECO:0000256" key="4">
    <source>
        <dbReference type="ARBA" id="ARBA00022679"/>
    </source>
</evidence>
<dbReference type="SMART" id="SM01311">
    <property type="entry name" value="RPOL_N"/>
    <property type="match status" value="1"/>
</dbReference>
<dbReference type="KEGG" id="ncs:NCAS_0C03720"/>
<comment type="subcellular location">
    <subcellularLocation>
        <location evidence="1">Mitochondrion</location>
    </subcellularLocation>
</comment>
<evidence type="ECO:0000256" key="6">
    <source>
        <dbReference type="ARBA" id="ARBA00022946"/>
    </source>
</evidence>
<dbReference type="GeneID" id="96902944"/>
<evidence type="ECO:0000256" key="10">
    <source>
        <dbReference type="RuleBase" id="RU003805"/>
    </source>
</evidence>
<sequence length="1326" mass="150796">MLRPITRVSLKLTSQTKRLISTKGSKLQNLSAISNTNDSPATILTPRTHTSTNATSTTSASDFFRTAAQASMALDTFNRSHATAIRATTEKRDIMQLWSLLEACLQSNYMERAFSILGSLYLIDSHRRFFIDDYNLYLRRLSEIGTTHDLAAVLMKDLQGHFPDVQYNERTLAILIHHSLKNNQGTRVAAGQINTFIRMSLNGTREIYKNLDVLPLKDFEKLYFDYGVVSLNEVPESIRSMLRNLELQRSQESMDDVLPQEIETATETESAVTAATTVPLDAMTEMEAAPKQEHVSLDGEIQPLEKDVKELRAVNTIGMKVIRHALLGLSLNERQRESVKNFSFDADKNILNMDNNDKLLDFFEIFKTLKNDEERETFENILNDFNQDRQRALESRAADAARERWKHDFEDAKERGDISIQKRLNAKLWEWYNDMLPLVKEEIKKAEESIGAMTSSSSNKPPKCAAKKGSDSLSAPYLLLVNPEKMCVIAILELLKLNSTGGVIEGMRTARAVISVGKAIEMEFRSEQLLKSESNIFKEVNKKSPEFKKLVQRARQSFRSNQVEQSKIVWPQAIRAKIGSTLISTLIHVAKVDVKGFDPVTKQEVYGKAPAFSHGYQYCKGSKLGVIKIHRSLINQLNGERLIASVQPQLLPMLVKPRPWRNWRSGGYFYSQSTLIRSKESPEQLAYLKAVSDADVIPDVYTGLNALGETAWTINKKVFDVISQVWNTGDEFLEIPEIQHDMNLLPPPPRDSDPSEFRKWKLQNKELANKISKNRSVRCDTNYKLEIARAFLGEKFYFPHNLDFRGRAYPLSPHFNHLGNDLSRGLLIFWKGKKLGPHGLVWLKIHLSNLYGMDKAPFDERVRFVEDHLQEIKESAENPLTTGKWWKDADKPWQCLATCIELTEALKLDNPEEFISHQPVHQDGTCNGLQHYAALGGDVEGAEQVNLIPHDRPQDVYAHVARLVTKRLEKAALQGDAKAKILVDKISRKVVKQPVMTNVYGVTYVGATFQIEKQLSKFFPDRKECFDLSKYLTSHVFATIRELFHSAHLIQDWLGECANRITKSIRLDVDGKAFKNGDKPDFMSSVIWTTPLGLPIVQPYREASKKQVMTNLQTVFISDPFAVNGVNARRQKAGFPPNFIHSLDASHMLLSAIQCRANGLEFASVHDSYWTHACDIDKMSVYLREQFIDLHKVDLIERLKNEFDERYKNYVQIVKIDKNSDLGINVMNFRKKLSKKLGRPATLADEIQYERKRQELLNSESATDRETGSSMTTSVSLVENTENIEVLKAAKDSVSLLVIVPLRLPDIPPKGEFDVETVRSSKYFFS</sequence>
<dbReference type="GO" id="GO:0001018">
    <property type="term" value="F:mitochondrial promoter sequence-specific DNA binding"/>
    <property type="evidence" value="ECO:0007669"/>
    <property type="project" value="TreeGrafter"/>
</dbReference>
<dbReference type="InterPro" id="IPR037159">
    <property type="entry name" value="RNA_POL_N_sf"/>
</dbReference>
<feature type="domain" description="DNA-directed RNA polymerase N-terminal" evidence="11">
    <location>
        <begin position="388"/>
        <end position="709"/>
    </location>
</feature>
<evidence type="ECO:0000256" key="1">
    <source>
        <dbReference type="ARBA" id="ARBA00004173"/>
    </source>
</evidence>
<dbReference type="eggNOG" id="KOG1038">
    <property type="taxonomic scope" value="Eukaryota"/>
</dbReference>
<dbReference type="InterPro" id="IPR043502">
    <property type="entry name" value="DNA/RNA_pol_sf"/>
</dbReference>
<keyword evidence="6" id="KW-0809">Transit peptide</keyword>
<dbReference type="OMA" id="KWFEVDM"/>